<gene>
    <name evidence="1" type="ORF">DHETER_LOCUS1336</name>
</gene>
<reference evidence="1" key="1">
    <citation type="submission" date="2021-06" db="EMBL/GenBank/DDBJ databases">
        <authorList>
            <person name="Kallberg Y."/>
            <person name="Tangrot J."/>
            <person name="Rosling A."/>
        </authorList>
    </citation>
    <scope>NUCLEOTIDE SEQUENCE</scope>
    <source>
        <strain evidence="1">IL203A</strain>
    </source>
</reference>
<proteinExistence type="predicted"/>
<name>A0ACA9KAA8_9GLOM</name>
<protein>
    <submittedName>
        <fullName evidence="1">12914_t:CDS:1</fullName>
    </submittedName>
</protein>
<dbReference type="Proteomes" id="UP000789702">
    <property type="component" value="Unassembled WGS sequence"/>
</dbReference>
<dbReference type="EMBL" id="CAJVPU010000789">
    <property type="protein sequence ID" value="CAG8462218.1"/>
    <property type="molecule type" value="Genomic_DNA"/>
</dbReference>
<keyword evidence="2" id="KW-1185">Reference proteome</keyword>
<sequence length="187" mass="22214">MPSRKTNKRNLDSRFPEQINDNQSQLITDEENSDEFDNEMPDTHKKYKNLWFKDRCSIESPVVTEELYNLVKYWDVSGKTELIALFLDPQIKNLKFIDENVKRITINTIWRLCTEKECHQPLAEKILKNHKLTKLSSMLASNSAITTDLVLNLYNNEELDNAYEETKVDCYLYELIQKKKCDLLTWW</sequence>
<evidence type="ECO:0000313" key="2">
    <source>
        <dbReference type="Proteomes" id="UP000789702"/>
    </source>
</evidence>
<organism evidence="1 2">
    <name type="scientific">Dentiscutata heterogama</name>
    <dbReference type="NCBI Taxonomy" id="1316150"/>
    <lineage>
        <taxon>Eukaryota</taxon>
        <taxon>Fungi</taxon>
        <taxon>Fungi incertae sedis</taxon>
        <taxon>Mucoromycota</taxon>
        <taxon>Glomeromycotina</taxon>
        <taxon>Glomeromycetes</taxon>
        <taxon>Diversisporales</taxon>
        <taxon>Gigasporaceae</taxon>
        <taxon>Dentiscutata</taxon>
    </lineage>
</organism>
<evidence type="ECO:0000313" key="1">
    <source>
        <dbReference type="EMBL" id="CAG8462218.1"/>
    </source>
</evidence>
<accession>A0ACA9KAA8</accession>
<comment type="caution">
    <text evidence="1">The sequence shown here is derived from an EMBL/GenBank/DDBJ whole genome shotgun (WGS) entry which is preliminary data.</text>
</comment>